<evidence type="ECO:0000256" key="3">
    <source>
        <dbReference type="ARBA" id="ARBA00023027"/>
    </source>
</evidence>
<organism evidence="6 7">
    <name type="scientific">Haladaptatus pallidirubidus</name>
    <dbReference type="NCBI Taxonomy" id="1008152"/>
    <lineage>
        <taxon>Archaea</taxon>
        <taxon>Methanobacteriati</taxon>
        <taxon>Methanobacteriota</taxon>
        <taxon>Stenosarchaea group</taxon>
        <taxon>Halobacteria</taxon>
        <taxon>Halobacteriales</taxon>
        <taxon>Haladaptataceae</taxon>
        <taxon>Haladaptatus</taxon>
    </lineage>
</organism>
<dbReference type="InterPro" id="IPR036291">
    <property type="entry name" value="NAD(P)-bd_dom_sf"/>
</dbReference>
<evidence type="ECO:0000256" key="4">
    <source>
        <dbReference type="SAM" id="MobiDB-lite"/>
    </source>
</evidence>
<comment type="similarity">
    <text evidence="1">Belongs to the NAD(P)-dependent epimerase/dehydratase family.</text>
</comment>
<dbReference type="PANTHER" id="PTHR43103:SF5">
    <property type="entry name" value="4-EPIMERASE, PUTATIVE (AFU_ORTHOLOGUE AFUA_7G00360)-RELATED"/>
    <property type="match status" value="1"/>
</dbReference>
<evidence type="ECO:0000313" key="6">
    <source>
        <dbReference type="EMBL" id="GAA5052915.1"/>
    </source>
</evidence>
<dbReference type="Gene3D" id="3.40.50.720">
    <property type="entry name" value="NAD(P)-binding Rossmann-like Domain"/>
    <property type="match status" value="1"/>
</dbReference>
<evidence type="ECO:0000256" key="2">
    <source>
        <dbReference type="ARBA" id="ARBA00023002"/>
    </source>
</evidence>
<keyword evidence="7" id="KW-1185">Reference proteome</keyword>
<evidence type="ECO:0000259" key="5">
    <source>
        <dbReference type="Pfam" id="PF01370"/>
    </source>
</evidence>
<protein>
    <submittedName>
        <fullName evidence="6">NAD(P)-dependent oxidoreductase</fullName>
    </submittedName>
</protein>
<dbReference type="PANTHER" id="PTHR43103">
    <property type="entry name" value="NUCLEOSIDE-DIPHOSPHATE-SUGAR EPIMERASE"/>
    <property type="match status" value="1"/>
</dbReference>
<dbReference type="Pfam" id="PF01370">
    <property type="entry name" value="Epimerase"/>
    <property type="match status" value="1"/>
</dbReference>
<evidence type="ECO:0000256" key="1">
    <source>
        <dbReference type="ARBA" id="ARBA00007637"/>
    </source>
</evidence>
<dbReference type="GO" id="GO:0016491">
    <property type="term" value="F:oxidoreductase activity"/>
    <property type="evidence" value="ECO:0007669"/>
    <property type="project" value="UniProtKB-KW"/>
</dbReference>
<dbReference type="Proteomes" id="UP001501729">
    <property type="component" value="Unassembled WGS sequence"/>
</dbReference>
<comment type="caution">
    <text evidence="6">The sequence shown here is derived from an EMBL/GenBank/DDBJ whole genome shotgun (WGS) entry which is preliminary data.</text>
</comment>
<keyword evidence="3" id="KW-0520">NAD</keyword>
<keyword evidence="2" id="KW-0560">Oxidoreductase</keyword>
<gene>
    <name evidence="6" type="ORF">GCM10025751_29570</name>
</gene>
<evidence type="ECO:0000313" key="7">
    <source>
        <dbReference type="Proteomes" id="UP001501729"/>
    </source>
</evidence>
<dbReference type="SUPFAM" id="SSF51735">
    <property type="entry name" value="NAD(P)-binding Rossmann-fold domains"/>
    <property type="match status" value="1"/>
</dbReference>
<name>A0AAV3UJ43_9EURY</name>
<feature type="domain" description="NAD-dependent epimerase/dehydratase" evidence="5">
    <location>
        <begin position="2"/>
        <end position="162"/>
    </location>
</feature>
<accession>A0AAV3UJ43</accession>
<proteinExistence type="inferred from homology"/>
<sequence length="276" mass="29853">MLADEGHTVIGVDKTHPGSGTKVRDNVELKSCDLSTHGAIAELIQEVDPDVIVHLAAIPNPEVHPGTQVFENNVMSTYNVLTAAGRGNIPVTWASSESAYGFPFAANPVQPDYLPIDEAHPLRPEDPYGSSKLVGENIADVVARRYDIPIASLRISNVQYPGKYSVLDGRDSLQNGVGNFWSYVDGRDVVNAVARTLDADLSGHEPFVIAADDNYLGRPTMDAFKELFDGLPDEVSISGEDSALSSEKAKTVLGWEPNRTWRTAADENQPVPSLTK</sequence>
<dbReference type="EMBL" id="BAABKX010000013">
    <property type="protein sequence ID" value="GAA5052915.1"/>
    <property type="molecule type" value="Genomic_DNA"/>
</dbReference>
<dbReference type="AlphaFoldDB" id="A0AAV3UJ43"/>
<feature type="region of interest" description="Disordered" evidence="4">
    <location>
        <begin position="1"/>
        <end position="24"/>
    </location>
</feature>
<dbReference type="InterPro" id="IPR001509">
    <property type="entry name" value="Epimerase_deHydtase"/>
</dbReference>
<reference evidence="6 7" key="1">
    <citation type="journal article" date="2019" name="Int. J. Syst. Evol. Microbiol.">
        <title>The Global Catalogue of Microorganisms (GCM) 10K type strain sequencing project: providing services to taxonomists for standard genome sequencing and annotation.</title>
        <authorList>
            <consortium name="The Broad Institute Genomics Platform"/>
            <consortium name="The Broad Institute Genome Sequencing Center for Infectious Disease"/>
            <person name="Wu L."/>
            <person name="Ma J."/>
        </authorList>
    </citation>
    <scope>NUCLEOTIDE SEQUENCE [LARGE SCALE GENOMIC DNA]</scope>
    <source>
        <strain evidence="6 7">JCM 17504</strain>
    </source>
</reference>